<evidence type="ECO:0000313" key="2">
    <source>
        <dbReference type="EMBL" id="KAK4238803.1"/>
    </source>
</evidence>
<reference evidence="2" key="1">
    <citation type="journal article" date="2023" name="Mol. Phylogenet. Evol.">
        <title>Genome-scale phylogeny and comparative genomics of the fungal order Sordariales.</title>
        <authorList>
            <person name="Hensen N."/>
            <person name="Bonometti L."/>
            <person name="Westerberg I."/>
            <person name="Brannstrom I.O."/>
            <person name="Guillou S."/>
            <person name="Cros-Aarteil S."/>
            <person name="Calhoun S."/>
            <person name="Haridas S."/>
            <person name="Kuo A."/>
            <person name="Mondo S."/>
            <person name="Pangilinan J."/>
            <person name="Riley R."/>
            <person name="LaButti K."/>
            <person name="Andreopoulos B."/>
            <person name="Lipzen A."/>
            <person name="Chen C."/>
            <person name="Yan M."/>
            <person name="Daum C."/>
            <person name="Ng V."/>
            <person name="Clum A."/>
            <person name="Steindorff A."/>
            <person name="Ohm R.A."/>
            <person name="Martin F."/>
            <person name="Silar P."/>
            <person name="Natvig D.O."/>
            <person name="Lalanne C."/>
            <person name="Gautier V."/>
            <person name="Ament-Velasquez S.L."/>
            <person name="Kruys A."/>
            <person name="Hutchinson M.I."/>
            <person name="Powell A.J."/>
            <person name="Barry K."/>
            <person name="Miller A.N."/>
            <person name="Grigoriev I.V."/>
            <person name="Debuchy R."/>
            <person name="Gladieux P."/>
            <person name="Hiltunen Thoren M."/>
            <person name="Johannesson H."/>
        </authorList>
    </citation>
    <scope>NUCLEOTIDE SEQUENCE</scope>
    <source>
        <strain evidence="2">CBS 532.94</strain>
    </source>
</reference>
<organism evidence="2 3">
    <name type="scientific">Achaetomium macrosporum</name>
    <dbReference type="NCBI Taxonomy" id="79813"/>
    <lineage>
        <taxon>Eukaryota</taxon>
        <taxon>Fungi</taxon>
        <taxon>Dikarya</taxon>
        <taxon>Ascomycota</taxon>
        <taxon>Pezizomycotina</taxon>
        <taxon>Sordariomycetes</taxon>
        <taxon>Sordariomycetidae</taxon>
        <taxon>Sordariales</taxon>
        <taxon>Chaetomiaceae</taxon>
        <taxon>Achaetomium</taxon>
    </lineage>
</organism>
<name>A0AAN7HCT0_9PEZI</name>
<dbReference type="Proteomes" id="UP001303760">
    <property type="component" value="Unassembled WGS sequence"/>
</dbReference>
<proteinExistence type="predicted"/>
<dbReference type="EMBL" id="MU860082">
    <property type="protein sequence ID" value="KAK4238803.1"/>
    <property type="molecule type" value="Genomic_DNA"/>
</dbReference>
<accession>A0AAN7HCT0</accession>
<comment type="caution">
    <text evidence="2">The sequence shown here is derived from an EMBL/GenBank/DDBJ whole genome shotgun (WGS) entry which is preliminary data.</text>
</comment>
<keyword evidence="3" id="KW-1185">Reference proteome</keyword>
<feature type="signal peptide" evidence="1">
    <location>
        <begin position="1"/>
        <end position="26"/>
    </location>
</feature>
<dbReference type="AlphaFoldDB" id="A0AAN7HCT0"/>
<sequence length="133" mass="14563">MRKHSLLSVACYGLATILSCLPGAWSAPHKTTRDGFAKSPRSFVTKRVITVDPNTCIGNWRTSIDSAVHEALAMVNYVIPQFQTLLNNLNSNPVPTITYESFFGQTYFGTDTQANRDKNAAAIARLNKLISAA</sequence>
<protein>
    <submittedName>
        <fullName evidence="2">Uncharacterized protein</fullName>
    </submittedName>
</protein>
<dbReference type="PROSITE" id="PS51257">
    <property type="entry name" value="PROKAR_LIPOPROTEIN"/>
    <property type="match status" value="1"/>
</dbReference>
<evidence type="ECO:0000313" key="3">
    <source>
        <dbReference type="Proteomes" id="UP001303760"/>
    </source>
</evidence>
<reference evidence="2" key="2">
    <citation type="submission" date="2023-05" db="EMBL/GenBank/DDBJ databases">
        <authorList>
            <consortium name="Lawrence Berkeley National Laboratory"/>
            <person name="Steindorff A."/>
            <person name="Hensen N."/>
            <person name="Bonometti L."/>
            <person name="Westerberg I."/>
            <person name="Brannstrom I.O."/>
            <person name="Guillou S."/>
            <person name="Cros-Aarteil S."/>
            <person name="Calhoun S."/>
            <person name="Haridas S."/>
            <person name="Kuo A."/>
            <person name="Mondo S."/>
            <person name="Pangilinan J."/>
            <person name="Riley R."/>
            <person name="Labutti K."/>
            <person name="Andreopoulos B."/>
            <person name="Lipzen A."/>
            <person name="Chen C."/>
            <person name="Yanf M."/>
            <person name="Daum C."/>
            <person name="Ng V."/>
            <person name="Clum A."/>
            <person name="Ohm R."/>
            <person name="Martin F."/>
            <person name="Silar P."/>
            <person name="Natvig D."/>
            <person name="Lalanne C."/>
            <person name="Gautier V."/>
            <person name="Ament-Velasquez S.L."/>
            <person name="Kruys A."/>
            <person name="Hutchinson M.I."/>
            <person name="Powell A.J."/>
            <person name="Barry K."/>
            <person name="Miller A.N."/>
            <person name="Grigoriev I.V."/>
            <person name="Debuchy R."/>
            <person name="Gladieux P."/>
            <person name="Thoren M.H."/>
            <person name="Johannesson H."/>
        </authorList>
    </citation>
    <scope>NUCLEOTIDE SEQUENCE</scope>
    <source>
        <strain evidence="2">CBS 532.94</strain>
    </source>
</reference>
<evidence type="ECO:0000256" key="1">
    <source>
        <dbReference type="SAM" id="SignalP"/>
    </source>
</evidence>
<feature type="chain" id="PRO_5042909457" evidence="1">
    <location>
        <begin position="27"/>
        <end position="133"/>
    </location>
</feature>
<keyword evidence="1" id="KW-0732">Signal</keyword>
<gene>
    <name evidence="2" type="ORF">C8A03DRAFT_33127</name>
</gene>